<dbReference type="Proteomes" id="UP000317122">
    <property type="component" value="Unassembled WGS sequence"/>
</dbReference>
<comment type="caution">
    <text evidence="1">The sequence shown here is derived from an EMBL/GenBank/DDBJ whole genome shotgun (WGS) entry which is preliminary data.</text>
</comment>
<proteinExistence type="predicted"/>
<keyword evidence="2" id="KW-1185">Reference proteome</keyword>
<dbReference type="InterPro" id="IPR052909">
    <property type="entry name" value="Transposase_6_like"/>
</dbReference>
<accession>A0A562N7C6</accession>
<evidence type="ECO:0000313" key="2">
    <source>
        <dbReference type="Proteomes" id="UP000317122"/>
    </source>
</evidence>
<dbReference type="PANTHER" id="PTHR46637:SF1">
    <property type="entry name" value="BLL5188 PROTEIN"/>
    <property type="match status" value="1"/>
</dbReference>
<dbReference type="AlphaFoldDB" id="A0A562N7C6"/>
<name>A0A562N7C6_9HYPH</name>
<dbReference type="PANTHER" id="PTHR46637">
    <property type="entry name" value="TIS1421-TRANSPOSASE PROTEIN A"/>
    <property type="match status" value="1"/>
</dbReference>
<sequence>MVRTGSPWRNLPAFFGNWNTVFKRYSDRVKADVFIACSDAPDMEYAMVDATIVKVHRHGQGAKRGTQSQAIGRSKGGMTTTILALTDALGNLVRFVLLPGHRFDTVGVPPLIDGLC</sequence>
<protein>
    <submittedName>
        <fullName evidence="1">Putative transposase of IS4/5 family DUF4096</fullName>
    </submittedName>
</protein>
<organism evidence="1 2">
    <name type="scientific">Mesorhizobium tianshanense</name>
    <dbReference type="NCBI Taxonomy" id="39844"/>
    <lineage>
        <taxon>Bacteria</taxon>
        <taxon>Pseudomonadati</taxon>
        <taxon>Pseudomonadota</taxon>
        <taxon>Alphaproteobacteria</taxon>
        <taxon>Hyphomicrobiales</taxon>
        <taxon>Phyllobacteriaceae</taxon>
        <taxon>Mesorhizobium</taxon>
    </lineage>
</organism>
<reference evidence="1 2" key="1">
    <citation type="journal article" date="2015" name="Stand. Genomic Sci.">
        <title>Genomic Encyclopedia of Bacterial and Archaeal Type Strains, Phase III: the genomes of soil and plant-associated and newly described type strains.</title>
        <authorList>
            <person name="Whitman W.B."/>
            <person name="Woyke T."/>
            <person name="Klenk H.P."/>
            <person name="Zhou Y."/>
            <person name="Lilburn T.G."/>
            <person name="Beck B.J."/>
            <person name="De Vos P."/>
            <person name="Vandamme P."/>
            <person name="Eisen J.A."/>
            <person name="Garrity G."/>
            <person name="Hugenholtz P."/>
            <person name="Kyrpides N.C."/>
        </authorList>
    </citation>
    <scope>NUCLEOTIDE SEQUENCE [LARGE SCALE GENOMIC DNA]</scope>
    <source>
        <strain evidence="1 2">CGMCC 1.2546</strain>
    </source>
</reference>
<gene>
    <name evidence="1" type="ORF">IQ26_05480</name>
</gene>
<dbReference type="OrthoDB" id="9798237at2"/>
<dbReference type="EMBL" id="VLKT01000041">
    <property type="protein sequence ID" value="TWI28004.1"/>
    <property type="molecule type" value="Genomic_DNA"/>
</dbReference>
<evidence type="ECO:0000313" key="1">
    <source>
        <dbReference type="EMBL" id="TWI28004.1"/>
    </source>
</evidence>